<dbReference type="EMBL" id="JAERQJ010000020">
    <property type="protein sequence ID" value="MBL0686146.1"/>
    <property type="molecule type" value="Genomic_DNA"/>
</dbReference>
<dbReference type="InterPro" id="IPR022385">
    <property type="entry name" value="Rhs_assc_core"/>
</dbReference>
<comment type="caution">
    <text evidence="2">The sequence shown here is derived from an EMBL/GenBank/DDBJ whole genome shotgun (WGS) entry which is preliminary data.</text>
</comment>
<dbReference type="NCBIfam" id="TIGR03696">
    <property type="entry name" value="Rhs_assc_core"/>
    <property type="match status" value="1"/>
</dbReference>
<protein>
    <recommendedName>
        <fullName evidence="4">RHS repeat-associated core domain-containing protein</fullName>
    </recommendedName>
</protein>
<sequence>MGQPEGYIEKESTSSGAERYRYIYQYADHLGNIRLSYSDKNNDGAVTQDEIIEESNYYPFGLKHKGYNSMINGRSHQYKYNNTELEEGLGLNWYEMPLRSYDPTIARWNRQDPVIHHGLSTYNAFDNNPIYYADPSGGNSEPESPWNRDNRENTLDSGGRGSFGFYSVAGSGGIHYNSYTGQYEDRLGRAVSYREALTSVGLTDTNRNNQMSGLAMLSSALSSLKVRHTIHYDYDLNTIQFGDRIIGSDPVGDIEAYEENDRIIIRNSMILDILGKLTNVGQLKSVIMMTIEEWQNSIGVVTSRTEAEQMLADLDEAFTILGITATTARPQLKVGAMIISTPIMTDNMYRTTMNEYVYGPRIKEHSPHYYHHNIESIPYYNVGGPGPYSNGGGGAGGSW</sequence>
<organism evidence="2 3">
    <name type="scientific">Aquimarina mytili</name>
    <dbReference type="NCBI Taxonomy" id="874423"/>
    <lineage>
        <taxon>Bacteria</taxon>
        <taxon>Pseudomonadati</taxon>
        <taxon>Bacteroidota</taxon>
        <taxon>Flavobacteriia</taxon>
        <taxon>Flavobacteriales</taxon>
        <taxon>Flavobacteriaceae</taxon>
        <taxon>Aquimarina</taxon>
    </lineage>
</organism>
<reference evidence="2" key="1">
    <citation type="submission" date="2021-01" db="EMBL/GenBank/DDBJ databases">
        <authorList>
            <person name="Zhong Y.L."/>
        </authorList>
    </citation>
    <scope>NUCLEOTIDE SEQUENCE</scope>
    <source>
        <strain evidence="2">KCTC 23302</strain>
    </source>
</reference>
<evidence type="ECO:0008006" key="4">
    <source>
        <dbReference type="Google" id="ProtNLM"/>
    </source>
</evidence>
<evidence type="ECO:0000313" key="2">
    <source>
        <dbReference type="EMBL" id="MBL0686146.1"/>
    </source>
</evidence>
<dbReference type="AlphaFoldDB" id="A0A937A3E3"/>
<evidence type="ECO:0000313" key="3">
    <source>
        <dbReference type="Proteomes" id="UP000651057"/>
    </source>
</evidence>
<evidence type="ECO:0000256" key="1">
    <source>
        <dbReference type="SAM" id="MobiDB-lite"/>
    </source>
</evidence>
<accession>A0A937A3E3</accession>
<gene>
    <name evidence="2" type="ORF">JJQ60_21660</name>
</gene>
<proteinExistence type="predicted"/>
<dbReference type="RefSeq" id="WP_201924728.1">
    <property type="nucleotide sequence ID" value="NZ_BAABAX010000004.1"/>
</dbReference>
<dbReference type="Proteomes" id="UP000651057">
    <property type="component" value="Unassembled WGS sequence"/>
</dbReference>
<dbReference type="Gene3D" id="2.180.10.10">
    <property type="entry name" value="RHS repeat-associated core"/>
    <property type="match status" value="1"/>
</dbReference>
<name>A0A937A3E3_9FLAO</name>
<keyword evidence="3" id="KW-1185">Reference proteome</keyword>
<feature type="region of interest" description="Disordered" evidence="1">
    <location>
        <begin position="133"/>
        <end position="158"/>
    </location>
</feature>